<comment type="caution">
    <text evidence="3">The sequence shown here is derived from an EMBL/GenBank/DDBJ whole genome shotgun (WGS) entry which is preliminary data.</text>
</comment>
<evidence type="ECO:0000313" key="3">
    <source>
        <dbReference type="EMBL" id="PRP86987.1"/>
    </source>
</evidence>
<name>A0A2P6NSP7_9EUKA</name>
<organism evidence="3 4">
    <name type="scientific">Planoprotostelium fungivorum</name>
    <dbReference type="NCBI Taxonomy" id="1890364"/>
    <lineage>
        <taxon>Eukaryota</taxon>
        <taxon>Amoebozoa</taxon>
        <taxon>Evosea</taxon>
        <taxon>Variosea</taxon>
        <taxon>Cavosteliida</taxon>
        <taxon>Cavosteliaceae</taxon>
        <taxon>Planoprotostelium</taxon>
    </lineage>
</organism>
<feature type="chain" id="PRO_5015085614" evidence="1">
    <location>
        <begin position="19"/>
        <end position="230"/>
    </location>
</feature>
<dbReference type="AlphaFoldDB" id="A0A2P6NSP7"/>
<gene>
    <name evidence="2" type="ORF">PROFUN_04935</name>
    <name evidence="3" type="ORF">PROFUN_04969</name>
</gene>
<accession>A0A2P6NSP7</accession>
<protein>
    <submittedName>
        <fullName evidence="3">Glyoxal oxidase</fullName>
    </submittedName>
</protein>
<dbReference type="InParanoid" id="A0A2P6NSP7"/>
<evidence type="ECO:0000313" key="2">
    <source>
        <dbReference type="EMBL" id="PRP86953.1"/>
    </source>
</evidence>
<dbReference type="Proteomes" id="UP000241769">
    <property type="component" value="Unassembled WGS sequence"/>
</dbReference>
<evidence type="ECO:0000313" key="4">
    <source>
        <dbReference type="Proteomes" id="UP000241769"/>
    </source>
</evidence>
<dbReference type="EMBL" id="MDYQ01000024">
    <property type="protein sequence ID" value="PRP86953.1"/>
    <property type="molecule type" value="Genomic_DNA"/>
</dbReference>
<keyword evidence="1" id="KW-0732">Signal</keyword>
<sequence length="230" mass="23499">MHARIALVFLALSLAVYADKACGSGTCGDNQSCHTPMGAATVCCDAGTSYCGCPETFRGHICSTGSCYDASSSSCTVNSYPAYVVCPANTQGCVSASGATGCCSEGYTCDTYLRTSYGLCVPNNSTTSSETTNSPAVVPIASSTVESAPAQTSSSSHVHATPLTPSTSASCNCASDMPCCDGACYSPNNYGCYARADGKVQLCYEGTSLCGTTCYDTNSYHCENGVVTQN</sequence>
<feature type="signal peptide" evidence="1">
    <location>
        <begin position="1"/>
        <end position="18"/>
    </location>
</feature>
<keyword evidence="4" id="KW-1185">Reference proteome</keyword>
<evidence type="ECO:0000256" key="1">
    <source>
        <dbReference type="SAM" id="SignalP"/>
    </source>
</evidence>
<dbReference type="EMBL" id="MDYQ01000024">
    <property type="protein sequence ID" value="PRP86987.1"/>
    <property type="molecule type" value="Genomic_DNA"/>
</dbReference>
<proteinExistence type="predicted"/>
<reference evidence="3 4" key="1">
    <citation type="journal article" date="2018" name="Genome Biol. Evol.">
        <title>Multiple Roots of Fruiting Body Formation in Amoebozoa.</title>
        <authorList>
            <person name="Hillmann F."/>
            <person name="Forbes G."/>
            <person name="Novohradska S."/>
            <person name="Ferling I."/>
            <person name="Riege K."/>
            <person name="Groth M."/>
            <person name="Westermann M."/>
            <person name="Marz M."/>
            <person name="Spaller T."/>
            <person name="Winckler T."/>
            <person name="Schaap P."/>
            <person name="Glockner G."/>
        </authorList>
    </citation>
    <scope>NUCLEOTIDE SEQUENCE [LARGE SCALE GENOMIC DNA]</scope>
    <source>
        <strain evidence="3 4">Jena</strain>
    </source>
</reference>